<proteinExistence type="predicted"/>
<sequence>MAQIGHVSPTRPFHLAWFGLRPLFAVATGRVPELTEIDCQAKRCRSEPACRIGERASGRQLPGRDVWHHAVRRGPCCSSWSGSTRTNKTDSRVKRSHPLLGC</sequence>
<evidence type="ECO:0000313" key="3">
    <source>
        <dbReference type="Proteomes" id="UP000241690"/>
    </source>
</evidence>
<name>A0A2T4AB15_TRIHA</name>
<dbReference type="Proteomes" id="UP000241690">
    <property type="component" value="Unassembled WGS sequence"/>
</dbReference>
<dbReference type="AlphaFoldDB" id="A0A2T4AB15"/>
<evidence type="ECO:0000256" key="1">
    <source>
        <dbReference type="SAM" id="MobiDB-lite"/>
    </source>
</evidence>
<dbReference type="RefSeq" id="XP_024773870.1">
    <property type="nucleotide sequence ID" value="XM_024915281.1"/>
</dbReference>
<dbReference type="EMBL" id="KZ679681">
    <property type="protein sequence ID" value="PTB54193.1"/>
    <property type="molecule type" value="Genomic_DNA"/>
</dbReference>
<gene>
    <name evidence="2" type="ORF">M431DRAFT_452287</name>
</gene>
<organism evidence="2 3">
    <name type="scientific">Trichoderma harzianum CBS 226.95</name>
    <dbReference type="NCBI Taxonomy" id="983964"/>
    <lineage>
        <taxon>Eukaryota</taxon>
        <taxon>Fungi</taxon>
        <taxon>Dikarya</taxon>
        <taxon>Ascomycota</taxon>
        <taxon>Pezizomycotina</taxon>
        <taxon>Sordariomycetes</taxon>
        <taxon>Hypocreomycetidae</taxon>
        <taxon>Hypocreales</taxon>
        <taxon>Hypocreaceae</taxon>
        <taxon>Trichoderma</taxon>
    </lineage>
</organism>
<keyword evidence="3" id="KW-1185">Reference proteome</keyword>
<accession>A0A2T4AB15</accession>
<evidence type="ECO:0000313" key="2">
    <source>
        <dbReference type="EMBL" id="PTB54193.1"/>
    </source>
</evidence>
<reference evidence="2 3" key="1">
    <citation type="submission" date="2016-07" db="EMBL/GenBank/DDBJ databases">
        <title>Multiple horizontal gene transfer events from other fungi enriched the ability of initially mycotrophic Trichoderma (Ascomycota) to feed on dead plant biomass.</title>
        <authorList>
            <consortium name="DOE Joint Genome Institute"/>
            <person name="Aerts A."/>
            <person name="Atanasova L."/>
            <person name="Chenthamara K."/>
            <person name="Zhang J."/>
            <person name="Grujic M."/>
            <person name="Henrissat B."/>
            <person name="Kuo A."/>
            <person name="Salamov A."/>
            <person name="Lipzen A."/>
            <person name="Labutti K."/>
            <person name="Barry K."/>
            <person name="Miao Y."/>
            <person name="Rahimi M.J."/>
            <person name="Shen Q."/>
            <person name="Grigoriev I.V."/>
            <person name="Kubicek C.P."/>
            <person name="Druzhinina I.S."/>
        </authorList>
    </citation>
    <scope>NUCLEOTIDE SEQUENCE [LARGE SCALE GENOMIC DNA]</scope>
    <source>
        <strain evidence="2 3">CBS 226.95</strain>
    </source>
</reference>
<feature type="region of interest" description="Disordered" evidence="1">
    <location>
        <begin position="81"/>
        <end position="102"/>
    </location>
</feature>
<protein>
    <submittedName>
        <fullName evidence="2">Uncharacterized protein</fullName>
    </submittedName>
</protein>
<dbReference type="GeneID" id="36623848"/>